<evidence type="ECO:0000313" key="5">
    <source>
        <dbReference type="EMBL" id="CAA9535955.1"/>
    </source>
</evidence>
<dbReference type="GO" id="GO:0030145">
    <property type="term" value="F:manganese ion binding"/>
    <property type="evidence" value="ECO:0007669"/>
    <property type="project" value="TreeGrafter"/>
</dbReference>
<gene>
    <name evidence="5" type="ORF">AVDCRST_MAG59-332</name>
</gene>
<evidence type="ECO:0000256" key="2">
    <source>
        <dbReference type="ARBA" id="ARBA00022801"/>
    </source>
</evidence>
<evidence type="ECO:0000256" key="1">
    <source>
        <dbReference type="ARBA" id="ARBA00022723"/>
    </source>
</evidence>
<comment type="similarity">
    <text evidence="4">Belongs to the arginase family.</text>
</comment>
<keyword evidence="2 5" id="KW-0378">Hydrolase</keyword>
<dbReference type="PRINTS" id="PR00116">
    <property type="entry name" value="ARGINASE"/>
</dbReference>
<keyword evidence="1" id="KW-0479">Metal-binding</keyword>
<dbReference type="Gene3D" id="3.40.800.10">
    <property type="entry name" value="Ureohydrolase domain"/>
    <property type="match status" value="1"/>
</dbReference>
<reference evidence="5" key="1">
    <citation type="submission" date="2020-02" db="EMBL/GenBank/DDBJ databases">
        <authorList>
            <person name="Meier V. D."/>
        </authorList>
    </citation>
    <scope>NUCLEOTIDE SEQUENCE</scope>
    <source>
        <strain evidence="5">AVDCRST_MAG59</strain>
    </source>
</reference>
<organism evidence="5">
    <name type="scientific">uncultured Thermomicrobiales bacterium</name>
    <dbReference type="NCBI Taxonomy" id="1645740"/>
    <lineage>
        <taxon>Bacteria</taxon>
        <taxon>Pseudomonadati</taxon>
        <taxon>Thermomicrobiota</taxon>
        <taxon>Thermomicrobia</taxon>
        <taxon>Thermomicrobiales</taxon>
        <taxon>environmental samples</taxon>
    </lineage>
</organism>
<dbReference type="InterPro" id="IPR006035">
    <property type="entry name" value="Ureohydrolase"/>
</dbReference>
<accession>A0A6J4TYM7</accession>
<dbReference type="AlphaFoldDB" id="A0A6J4TYM7"/>
<protein>
    <submittedName>
        <fullName evidence="5">Arginase</fullName>
        <ecNumber evidence="5">3.5.3.1</ecNumber>
    </submittedName>
</protein>
<proteinExistence type="inferred from homology"/>
<dbReference type="EMBL" id="CADCWF010000012">
    <property type="protein sequence ID" value="CAA9535955.1"/>
    <property type="molecule type" value="Genomic_DNA"/>
</dbReference>
<sequence>MELDIVSVPYRYDARGEGLGAGPEALLRAGLGRRLATRGFEVGEPREANLLAEEIEAGRTAVNIGKLGARAAALVADGYRAGRAVLVLGGDDTVAVGVVAGTQTGAGPGSVLGLVWLDAHGDFNTPETSYSGILAGMPVAVIAGLAGPLWREAAGLAAPLPTDRILLAGIRDLDEKEEALLRATNVRIVGAGELCGDAFQAALDRLANRCTHLCVHVDLDLLDPRFVPSASTPSAKGPTVPEAAEALGRVLATGKVATLCLAGLNPGAGERGRTSLASAMGLLEQALSRWTAVPAAVG</sequence>
<dbReference type="GO" id="GO:0005737">
    <property type="term" value="C:cytoplasm"/>
    <property type="evidence" value="ECO:0007669"/>
    <property type="project" value="TreeGrafter"/>
</dbReference>
<evidence type="ECO:0000256" key="4">
    <source>
        <dbReference type="PROSITE-ProRule" id="PRU00742"/>
    </source>
</evidence>
<dbReference type="Pfam" id="PF00491">
    <property type="entry name" value="Arginase"/>
    <property type="match status" value="1"/>
</dbReference>
<dbReference type="PANTHER" id="PTHR43782">
    <property type="entry name" value="ARGINASE"/>
    <property type="match status" value="1"/>
</dbReference>
<dbReference type="GO" id="GO:0004053">
    <property type="term" value="F:arginase activity"/>
    <property type="evidence" value="ECO:0007669"/>
    <property type="project" value="UniProtKB-EC"/>
</dbReference>
<keyword evidence="3" id="KW-0464">Manganese</keyword>
<evidence type="ECO:0000256" key="3">
    <source>
        <dbReference type="ARBA" id="ARBA00023211"/>
    </source>
</evidence>
<name>A0A6J4TYM7_9BACT</name>
<dbReference type="EC" id="3.5.3.1" evidence="5"/>
<dbReference type="PROSITE" id="PS51409">
    <property type="entry name" value="ARGINASE_2"/>
    <property type="match status" value="1"/>
</dbReference>
<dbReference type="SUPFAM" id="SSF52768">
    <property type="entry name" value="Arginase/deacetylase"/>
    <property type="match status" value="1"/>
</dbReference>
<dbReference type="PANTHER" id="PTHR43782:SF3">
    <property type="entry name" value="ARGINASE"/>
    <property type="match status" value="1"/>
</dbReference>
<dbReference type="InterPro" id="IPR023696">
    <property type="entry name" value="Ureohydrolase_dom_sf"/>
</dbReference>